<evidence type="ECO:0000313" key="1">
    <source>
        <dbReference type="EMBL" id="TDQ54423.1"/>
    </source>
</evidence>
<dbReference type="AlphaFoldDB" id="A0A4R6V342"/>
<name>A0A4R6V342_9ACTN</name>
<dbReference type="Proteomes" id="UP000295281">
    <property type="component" value="Unassembled WGS sequence"/>
</dbReference>
<evidence type="ECO:0000313" key="2">
    <source>
        <dbReference type="Proteomes" id="UP000295281"/>
    </source>
</evidence>
<accession>A0A4R6V342</accession>
<keyword evidence="2" id="KW-1185">Reference proteome</keyword>
<evidence type="ECO:0008006" key="3">
    <source>
        <dbReference type="Google" id="ProtNLM"/>
    </source>
</evidence>
<dbReference type="EMBL" id="SNYN01000002">
    <property type="protein sequence ID" value="TDQ54423.1"/>
    <property type="molecule type" value="Genomic_DNA"/>
</dbReference>
<protein>
    <recommendedName>
        <fullName evidence="3">Glycosyl hydrolase family 28</fullName>
    </recommendedName>
</protein>
<reference evidence="1 2" key="1">
    <citation type="submission" date="2019-03" db="EMBL/GenBank/DDBJ databases">
        <title>Genomic Encyclopedia of Type Strains, Phase IV (KMG-IV): sequencing the most valuable type-strain genomes for metagenomic binning, comparative biology and taxonomic classification.</title>
        <authorList>
            <person name="Goeker M."/>
        </authorList>
    </citation>
    <scope>NUCLEOTIDE SEQUENCE [LARGE SCALE GENOMIC DNA]</scope>
    <source>
        <strain evidence="1 2">DSM 46770</strain>
    </source>
</reference>
<proteinExistence type="predicted"/>
<organism evidence="1 2">
    <name type="scientific">Actinorugispora endophytica</name>
    <dbReference type="NCBI Taxonomy" id="1605990"/>
    <lineage>
        <taxon>Bacteria</taxon>
        <taxon>Bacillati</taxon>
        <taxon>Actinomycetota</taxon>
        <taxon>Actinomycetes</taxon>
        <taxon>Streptosporangiales</taxon>
        <taxon>Nocardiopsidaceae</taxon>
        <taxon>Actinorugispora</taxon>
    </lineage>
</organism>
<comment type="caution">
    <text evidence="1">The sequence shown here is derived from an EMBL/GenBank/DDBJ whole genome shotgun (WGS) entry which is preliminary data.</text>
</comment>
<gene>
    <name evidence="1" type="ORF">EV190_102257</name>
</gene>
<sequence length="58" mass="6313">MTLGPRHRGGTGSLYRFRNSDVAIRNLTVTNTAIRESPCGDDVTFGNITRVNSSLDVC</sequence>